<dbReference type="NCBIfam" id="TIGR03573">
    <property type="entry name" value="WbuX"/>
    <property type="match status" value="1"/>
</dbReference>
<dbReference type="KEGG" id="deo:CAY53_06120"/>
<organism evidence="1 2">
    <name type="scientific">Desulfobulbus oralis</name>
    <dbReference type="NCBI Taxonomy" id="1986146"/>
    <lineage>
        <taxon>Bacteria</taxon>
        <taxon>Pseudomonadati</taxon>
        <taxon>Thermodesulfobacteriota</taxon>
        <taxon>Desulfobulbia</taxon>
        <taxon>Desulfobulbales</taxon>
        <taxon>Desulfobulbaceae</taxon>
        <taxon>Desulfobulbus</taxon>
    </lineage>
</organism>
<gene>
    <name evidence="1" type="ORF">CAY53_06120</name>
</gene>
<evidence type="ECO:0008006" key="3">
    <source>
        <dbReference type="Google" id="ProtNLM"/>
    </source>
</evidence>
<keyword evidence="2" id="KW-1185">Reference proteome</keyword>
<reference evidence="1 2" key="1">
    <citation type="journal article" date="2018" name="MBio">
        <title>Insights into the evolution of host association through the isolation and characterization of a novel human periodontal pathobiont, Desulfobulbus oralis.</title>
        <authorList>
            <person name="Cross K.L."/>
            <person name="Chirania P."/>
            <person name="Xiong W."/>
            <person name="Beall C.J."/>
            <person name="Elkins J.G."/>
            <person name="Giannone R.J."/>
            <person name="Griffen A.L."/>
            <person name="Guss A.M."/>
            <person name="Hettich R.L."/>
            <person name="Joshi S.S."/>
            <person name="Mokrzan E.M."/>
            <person name="Martin R.K."/>
            <person name="Zhulin I.B."/>
            <person name="Leys E.J."/>
            <person name="Podar M."/>
        </authorList>
    </citation>
    <scope>NUCLEOTIDE SEQUENCE [LARGE SCALE GENOMIC DNA]</scope>
    <source>
        <strain evidence="1 2">ORNL</strain>
    </source>
</reference>
<dbReference type="SUPFAM" id="SSF52402">
    <property type="entry name" value="Adenine nucleotide alpha hydrolases-like"/>
    <property type="match status" value="1"/>
</dbReference>
<dbReference type="Proteomes" id="UP000239867">
    <property type="component" value="Chromosome"/>
</dbReference>
<dbReference type="AlphaFoldDB" id="A0A2L1GN51"/>
<dbReference type="InterPro" id="IPR020022">
    <property type="entry name" value="N-acetyl_sugar_amidoTrfase"/>
</dbReference>
<sequence>MKYKQCIRCVMDNISDTYITFDEEGYCNYCSNAIKIKGKVYFPNEKGQKKIQKLINRLKSCRTEYDCIMGISGGLDSSYLAYLGSVKWGLKILAVHIDDGFDTEVSKRNIEKISNFPNFNLKTIKPDAIQFKELTKAFMRAGVPNLAIPQDNVLFAGVYKYLKSNCLKTFLSGSNFALECILQKGNTHSAYDLRNINCIHKKFGKGKLNNLNLISDIKKDIDKFIFRIETISPLNFIDYNRTNAMKELEKYCGFEYYGGKHLENELTKFIQQYWFYEKFGVDKRKSHLSSMIVSGQITRDEALKELNKPIYDESEMKNTINSILKKLDLSNHEFNIVMQSKTHQHDEYLISRYRKLKKILSKIISHAN</sequence>
<evidence type="ECO:0000313" key="1">
    <source>
        <dbReference type="EMBL" id="AVD71111.1"/>
    </source>
</evidence>
<dbReference type="OrthoDB" id="5366152at2"/>
<evidence type="ECO:0000313" key="2">
    <source>
        <dbReference type="Proteomes" id="UP000239867"/>
    </source>
</evidence>
<dbReference type="RefSeq" id="WP_104936386.1">
    <property type="nucleotide sequence ID" value="NZ_CP021255.1"/>
</dbReference>
<name>A0A2L1GN51_9BACT</name>
<accession>A0A2L1GN51</accession>
<dbReference type="InterPro" id="IPR014729">
    <property type="entry name" value="Rossmann-like_a/b/a_fold"/>
</dbReference>
<proteinExistence type="predicted"/>
<dbReference type="Gene3D" id="3.40.50.620">
    <property type="entry name" value="HUPs"/>
    <property type="match status" value="1"/>
</dbReference>
<dbReference type="EMBL" id="CP021255">
    <property type="protein sequence ID" value="AVD71111.1"/>
    <property type="molecule type" value="Genomic_DNA"/>
</dbReference>
<protein>
    <recommendedName>
        <fullName evidence="3">N-acetyl sugar amidotransferase</fullName>
    </recommendedName>
</protein>